<keyword evidence="2" id="KW-1133">Transmembrane helix</keyword>
<organism evidence="3 4">
    <name type="scientific">Monosiga brevicollis</name>
    <name type="common">Choanoflagellate</name>
    <dbReference type="NCBI Taxonomy" id="81824"/>
    <lineage>
        <taxon>Eukaryota</taxon>
        <taxon>Choanoflagellata</taxon>
        <taxon>Craspedida</taxon>
        <taxon>Salpingoecidae</taxon>
        <taxon>Monosiga</taxon>
    </lineage>
</organism>
<dbReference type="InParanoid" id="A9UT24"/>
<proteinExistence type="predicted"/>
<keyword evidence="2" id="KW-0472">Membrane</keyword>
<feature type="transmembrane region" description="Helical" evidence="2">
    <location>
        <begin position="6"/>
        <end position="27"/>
    </location>
</feature>
<feature type="region of interest" description="Disordered" evidence="1">
    <location>
        <begin position="43"/>
        <end position="87"/>
    </location>
</feature>
<sequence length="187" mass="20976">MAPSSHTGTLLTVSGLALTAAAVWLVYREQHRLCRLLNQNDRADPTTARQHPKEQASRTAKADSIPIDKTLDEDEDDETHSADRLNESVSSEWCVVDARDALRQTPEPRARERFEIPLGQRTLASEAEVFEDVATGEDYVEYEPNEDEVEANQRFREQWRPNSSNEEHAFSAQLSSALTAGLQGRPS</sequence>
<gene>
    <name evidence="3" type="ORF">MONBRDRAFT_6179</name>
</gene>
<feature type="region of interest" description="Disordered" evidence="1">
    <location>
        <begin position="160"/>
        <end position="187"/>
    </location>
</feature>
<evidence type="ECO:0000313" key="3">
    <source>
        <dbReference type="EMBL" id="EDQ91170.1"/>
    </source>
</evidence>
<dbReference type="Proteomes" id="UP000001357">
    <property type="component" value="Unassembled WGS sequence"/>
</dbReference>
<evidence type="ECO:0000256" key="2">
    <source>
        <dbReference type="SAM" id="Phobius"/>
    </source>
</evidence>
<dbReference type="KEGG" id="mbr:MONBRDRAFT_6179"/>
<reference evidence="3 4" key="1">
    <citation type="journal article" date="2008" name="Nature">
        <title>The genome of the choanoflagellate Monosiga brevicollis and the origin of metazoans.</title>
        <authorList>
            <consortium name="JGI Sequencing"/>
            <person name="King N."/>
            <person name="Westbrook M.J."/>
            <person name="Young S.L."/>
            <person name="Kuo A."/>
            <person name="Abedin M."/>
            <person name="Chapman J."/>
            <person name="Fairclough S."/>
            <person name="Hellsten U."/>
            <person name="Isogai Y."/>
            <person name="Letunic I."/>
            <person name="Marr M."/>
            <person name="Pincus D."/>
            <person name="Putnam N."/>
            <person name="Rokas A."/>
            <person name="Wright K.J."/>
            <person name="Zuzow R."/>
            <person name="Dirks W."/>
            <person name="Good M."/>
            <person name="Goodstein D."/>
            <person name="Lemons D."/>
            <person name="Li W."/>
            <person name="Lyons J.B."/>
            <person name="Morris A."/>
            <person name="Nichols S."/>
            <person name="Richter D.J."/>
            <person name="Salamov A."/>
            <person name="Bork P."/>
            <person name="Lim W.A."/>
            <person name="Manning G."/>
            <person name="Miller W.T."/>
            <person name="McGinnis W."/>
            <person name="Shapiro H."/>
            <person name="Tjian R."/>
            <person name="Grigoriev I.V."/>
            <person name="Rokhsar D."/>
        </authorList>
    </citation>
    <scope>NUCLEOTIDE SEQUENCE [LARGE SCALE GENOMIC DNA]</scope>
    <source>
        <strain evidence="4">MX1 / ATCC 50154</strain>
    </source>
</reference>
<evidence type="ECO:0000256" key="1">
    <source>
        <dbReference type="SAM" id="MobiDB-lite"/>
    </source>
</evidence>
<protein>
    <submittedName>
        <fullName evidence="3">Uncharacterized protein</fullName>
    </submittedName>
</protein>
<keyword evidence="4" id="KW-1185">Reference proteome</keyword>
<name>A9UT24_MONBE</name>
<dbReference type="AlphaFoldDB" id="A9UT24"/>
<feature type="compositionally biased region" description="Basic and acidic residues" evidence="1">
    <location>
        <begin position="160"/>
        <end position="169"/>
    </location>
</feature>
<dbReference type="GeneID" id="5889202"/>
<accession>A9UT24</accession>
<evidence type="ECO:0000313" key="4">
    <source>
        <dbReference type="Proteomes" id="UP000001357"/>
    </source>
</evidence>
<dbReference type="EMBL" id="CH991545">
    <property type="protein sequence ID" value="EDQ91170.1"/>
    <property type="molecule type" value="Genomic_DNA"/>
</dbReference>
<dbReference type="RefSeq" id="XP_001743592.1">
    <property type="nucleotide sequence ID" value="XM_001743540.1"/>
</dbReference>
<keyword evidence="2" id="KW-0812">Transmembrane</keyword>